<feature type="transmembrane region" description="Helical" evidence="2">
    <location>
        <begin position="12"/>
        <end position="33"/>
    </location>
</feature>
<keyword evidence="4" id="KW-1185">Reference proteome</keyword>
<name>A0A1T4QR16_9GAMM</name>
<organism evidence="3 4">
    <name type="scientific">Lysobacter spongiicola DSM 21749</name>
    <dbReference type="NCBI Taxonomy" id="1122188"/>
    <lineage>
        <taxon>Bacteria</taxon>
        <taxon>Pseudomonadati</taxon>
        <taxon>Pseudomonadota</taxon>
        <taxon>Gammaproteobacteria</taxon>
        <taxon>Lysobacterales</taxon>
        <taxon>Lysobacteraceae</taxon>
        <taxon>Novilysobacter</taxon>
    </lineage>
</organism>
<evidence type="ECO:0000313" key="4">
    <source>
        <dbReference type="Proteomes" id="UP000190061"/>
    </source>
</evidence>
<dbReference type="STRING" id="1122188.SAMN02745674_01776"/>
<proteinExistence type="predicted"/>
<dbReference type="AlphaFoldDB" id="A0A1T4QR16"/>
<feature type="compositionally biased region" description="Basic and acidic residues" evidence="1">
    <location>
        <begin position="136"/>
        <end position="150"/>
    </location>
</feature>
<feature type="region of interest" description="Disordered" evidence="1">
    <location>
        <begin position="132"/>
        <end position="171"/>
    </location>
</feature>
<evidence type="ECO:0008006" key="5">
    <source>
        <dbReference type="Google" id="ProtNLM"/>
    </source>
</evidence>
<protein>
    <recommendedName>
        <fullName evidence="5">Type II secretory pathway, pseudopilin PulG</fullName>
    </recommendedName>
</protein>
<evidence type="ECO:0000256" key="1">
    <source>
        <dbReference type="SAM" id="MobiDB-lite"/>
    </source>
</evidence>
<keyword evidence="2" id="KW-1133">Transmembrane helix</keyword>
<dbReference type="EMBL" id="FUXP01000005">
    <property type="protein sequence ID" value="SKA06180.1"/>
    <property type="molecule type" value="Genomic_DNA"/>
</dbReference>
<reference evidence="3 4" key="1">
    <citation type="submission" date="2017-02" db="EMBL/GenBank/DDBJ databases">
        <authorList>
            <person name="Peterson S.W."/>
        </authorList>
    </citation>
    <scope>NUCLEOTIDE SEQUENCE [LARGE SCALE GENOMIC DNA]</scope>
    <source>
        <strain evidence="3 4">DSM 21749</strain>
    </source>
</reference>
<dbReference type="Proteomes" id="UP000190061">
    <property type="component" value="Unassembled WGS sequence"/>
</dbReference>
<evidence type="ECO:0000313" key="3">
    <source>
        <dbReference type="EMBL" id="SKA06180.1"/>
    </source>
</evidence>
<keyword evidence="2" id="KW-0472">Membrane</keyword>
<sequence>MSSASTQSQVGRWLLVVAAVVIAATVTAAVMVMGTPPEQRLTRLDQRRVQDLQRIVQAVNHHARIHGELPSDLAALASQPGATLPTLDPMDGSAYEYGVTGQWTWRVCAHFSSSTADRRDLSLGQADTWAHGAGRHCFEQRVPKDSRPDGEADPAPAPVSRDPSGDPTRSP</sequence>
<gene>
    <name evidence="3" type="ORF">SAMN02745674_01776</name>
</gene>
<evidence type="ECO:0000256" key="2">
    <source>
        <dbReference type="SAM" id="Phobius"/>
    </source>
</evidence>
<dbReference type="OrthoDB" id="532576at2"/>
<dbReference type="RefSeq" id="WP_078758340.1">
    <property type="nucleotide sequence ID" value="NZ_FUXP01000005.1"/>
</dbReference>
<keyword evidence="2" id="KW-0812">Transmembrane</keyword>
<accession>A0A1T4QR16</accession>